<feature type="region of interest" description="Disordered" evidence="1">
    <location>
        <begin position="82"/>
        <end position="109"/>
    </location>
</feature>
<gene>
    <name evidence="2" type="ORF">HY912_18495</name>
</gene>
<dbReference type="AlphaFoldDB" id="A0A9D6V415"/>
<evidence type="ECO:0000313" key="2">
    <source>
        <dbReference type="EMBL" id="MBI5251483.1"/>
    </source>
</evidence>
<accession>A0A9D6V415</accession>
<dbReference type="EMBL" id="JACRDE010000485">
    <property type="protein sequence ID" value="MBI5251483.1"/>
    <property type="molecule type" value="Genomic_DNA"/>
</dbReference>
<sequence length="226" mass="23740">MSTKPILMAFLVLAVAGSLNSAYAFPYFILQRPSGNLMVVDGRSSYSNPVVGGPYTSAAEARAALDGLKHIGNVYGSAALREQPDRISTSSSKRNGKPQEADRFEGPVSLSSLGTRSTVVNAPLATLPLADLSERFSDEELAFAAQLYSPVPAFPELSSFQLSQFPGAVGPSALAPIPMPRSTAASIPFLPQPGFSVPQIQVPLSTVPALPSPVFTSPLPLAIGWR</sequence>
<comment type="caution">
    <text evidence="2">The sequence shown here is derived from an EMBL/GenBank/DDBJ whole genome shotgun (WGS) entry which is preliminary data.</text>
</comment>
<dbReference type="Proteomes" id="UP000807825">
    <property type="component" value="Unassembled WGS sequence"/>
</dbReference>
<protein>
    <submittedName>
        <fullName evidence="2">Uncharacterized protein</fullName>
    </submittedName>
</protein>
<name>A0A9D6V415_9BACT</name>
<evidence type="ECO:0000313" key="3">
    <source>
        <dbReference type="Proteomes" id="UP000807825"/>
    </source>
</evidence>
<evidence type="ECO:0000256" key="1">
    <source>
        <dbReference type="SAM" id="MobiDB-lite"/>
    </source>
</evidence>
<reference evidence="2" key="1">
    <citation type="submission" date="2020-07" db="EMBL/GenBank/DDBJ databases">
        <title>Huge and variable diversity of episymbiotic CPR bacteria and DPANN archaea in groundwater ecosystems.</title>
        <authorList>
            <person name="He C.Y."/>
            <person name="Keren R."/>
            <person name="Whittaker M."/>
            <person name="Farag I.F."/>
            <person name="Doudna J."/>
            <person name="Cate J.H.D."/>
            <person name="Banfield J.F."/>
        </authorList>
    </citation>
    <scope>NUCLEOTIDE SEQUENCE</scope>
    <source>
        <strain evidence="2">NC_groundwater_1664_Pr3_B-0.1um_52_9</strain>
    </source>
</reference>
<organism evidence="2 3">
    <name type="scientific">Desulfomonile tiedjei</name>
    <dbReference type="NCBI Taxonomy" id="2358"/>
    <lineage>
        <taxon>Bacteria</taxon>
        <taxon>Pseudomonadati</taxon>
        <taxon>Thermodesulfobacteriota</taxon>
        <taxon>Desulfomonilia</taxon>
        <taxon>Desulfomonilales</taxon>
        <taxon>Desulfomonilaceae</taxon>
        <taxon>Desulfomonile</taxon>
    </lineage>
</organism>
<proteinExistence type="predicted"/>